<accession>A0ABY6N474</accession>
<sequence length="77" mass="8719">MSDGTSEECIEDQKLDPFLIHEALDRSNLVLDQLERALGENSVIQNDRETKALYDKAVESLADLYQLLGQKSFAYRG</sequence>
<proteinExistence type="predicted"/>
<name>A0ABY6N474_9ALTE</name>
<dbReference type="Proteomes" id="UP001163739">
    <property type="component" value="Chromosome"/>
</dbReference>
<reference evidence="1" key="1">
    <citation type="submission" date="2022-06" db="EMBL/GenBank/DDBJ databases">
        <title>Alkalimarinus sp. nov., isolated from gut of a Alitta virens.</title>
        <authorList>
            <person name="Yang A.I."/>
            <person name="Shin N.-R."/>
        </authorList>
    </citation>
    <scope>NUCLEOTIDE SEQUENCE</scope>
    <source>
        <strain evidence="1">A2M4</strain>
    </source>
</reference>
<protein>
    <submittedName>
        <fullName evidence="1">Uncharacterized protein</fullName>
    </submittedName>
</protein>
<evidence type="ECO:0000313" key="2">
    <source>
        <dbReference type="Proteomes" id="UP001163739"/>
    </source>
</evidence>
<organism evidence="1 2">
    <name type="scientific">Alkalimarinus alittae</name>
    <dbReference type="NCBI Taxonomy" id="2961619"/>
    <lineage>
        <taxon>Bacteria</taxon>
        <taxon>Pseudomonadati</taxon>
        <taxon>Pseudomonadota</taxon>
        <taxon>Gammaproteobacteria</taxon>
        <taxon>Alteromonadales</taxon>
        <taxon>Alteromonadaceae</taxon>
        <taxon>Alkalimarinus</taxon>
    </lineage>
</organism>
<dbReference type="EMBL" id="CP100390">
    <property type="protein sequence ID" value="UZE96927.1"/>
    <property type="molecule type" value="Genomic_DNA"/>
</dbReference>
<evidence type="ECO:0000313" key="1">
    <source>
        <dbReference type="EMBL" id="UZE96927.1"/>
    </source>
</evidence>
<dbReference type="RefSeq" id="WP_265048408.1">
    <property type="nucleotide sequence ID" value="NZ_CP100390.1"/>
</dbReference>
<keyword evidence="2" id="KW-1185">Reference proteome</keyword>
<gene>
    <name evidence="1" type="ORF">NKI27_04025</name>
</gene>